<evidence type="ECO:0000313" key="2">
    <source>
        <dbReference type="Proteomes" id="UP001193748"/>
    </source>
</evidence>
<protein>
    <submittedName>
        <fullName evidence="1">Uncharacterized protein</fullName>
    </submittedName>
</protein>
<name>A0AAX0AVJ3_CLOBE</name>
<accession>A0AAX0AVJ3</accession>
<dbReference type="EMBL" id="JABSWW010000001">
    <property type="protein sequence ID" value="NRT86463.1"/>
    <property type="molecule type" value="Genomic_DNA"/>
</dbReference>
<dbReference type="Proteomes" id="UP001193748">
    <property type="component" value="Unassembled WGS sequence"/>
</dbReference>
<dbReference type="AlphaFoldDB" id="A0AAX0AVJ3"/>
<reference evidence="1" key="1">
    <citation type="submission" date="2020-05" db="EMBL/GenBank/DDBJ databases">
        <authorList>
            <person name="Brown S."/>
            <person name="Huntemann M."/>
            <person name="Clum A."/>
            <person name="Spunde A."/>
            <person name="Palaniappan K."/>
            <person name="Ritter S."/>
            <person name="Mikhailova N."/>
            <person name="Chen I.-M."/>
            <person name="Stamatis D."/>
            <person name="Reddy T."/>
            <person name="O'Malley R."/>
            <person name="Daum C."/>
            <person name="Shapiro N."/>
            <person name="Ivanova N."/>
            <person name="Kyrpides N."/>
            <person name="Woyke T."/>
        </authorList>
    </citation>
    <scope>NUCLEOTIDE SEQUENCE</scope>
    <source>
        <strain evidence="1">DJ080</strain>
    </source>
</reference>
<proteinExistence type="predicted"/>
<reference evidence="1" key="2">
    <citation type="journal article" date="2022" name="Nat. Biotechnol.">
        <title>Carbon-negative production of acetone and isopropanol by gas fermentation at industrial pilot scale.</title>
        <authorList>
            <person name="Liew F.E."/>
            <person name="Nogle R."/>
            <person name="Abdalla T."/>
            <person name="Rasor B.J."/>
            <person name="Canter C."/>
            <person name="Jensen R.O."/>
            <person name="Wang L."/>
            <person name="Strutz J."/>
            <person name="Chirania P."/>
            <person name="De Tissera S."/>
            <person name="Mueller A.P."/>
            <person name="Ruan Z."/>
            <person name="Gao A."/>
            <person name="Tran L."/>
            <person name="Engle N.L."/>
            <person name="Bromley J.C."/>
            <person name="Daniell J."/>
            <person name="Conrado R."/>
            <person name="Tschaplinski T.J."/>
            <person name="Giannone R.J."/>
            <person name="Hettich R.L."/>
            <person name="Karim A.S."/>
            <person name="Simpson S.D."/>
            <person name="Brown S.D."/>
            <person name="Leang C."/>
            <person name="Jewett M.C."/>
            <person name="Kopke M."/>
        </authorList>
    </citation>
    <scope>NUCLEOTIDE SEQUENCE</scope>
    <source>
        <strain evidence="1">DJ080</strain>
    </source>
</reference>
<gene>
    <name evidence="1" type="ORF">B0H41_000142</name>
</gene>
<sequence length="154" mass="17881">MKDDSLARVCLMEQVDISSLEEKFGKLTNDNINKNGLRGLEFDNYPYYAYVQINKDNEIAWISVGYPNKSDNTKFVTSRGIGSESKFSEVLKAYGYNYVKKTYSDFMGSGDGYDVTYIDKEQKTSIEFEFNESHPYSNKKEEFLHYITLKKLMN</sequence>
<evidence type="ECO:0000313" key="1">
    <source>
        <dbReference type="EMBL" id="NRT86463.1"/>
    </source>
</evidence>
<comment type="caution">
    <text evidence="1">The sequence shown here is derived from an EMBL/GenBank/DDBJ whole genome shotgun (WGS) entry which is preliminary data.</text>
</comment>
<organism evidence="1 2">
    <name type="scientific">Clostridium beijerinckii</name>
    <name type="common">Clostridium MP</name>
    <dbReference type="NCBI Taxonomy" id="1520"/>
    <lineage>
        <taxon>Bacteria</taxon>
        <taxon>Bacillati</taxon>
        <taxon>Bacillota</taxon>
        <taxon>Clostridia</taxon>
        <taxon>Eubacteriales</taxon>
        <taxon>Clostridiaceae</taxon>
        <taxon>Clostridium</taxon>
    </lineage>
</organism>